<dbReference type="InterPro" id="IPR004360">
    <property type="entry name" value="Glyas_Fos-R_dOase_dom"/>
</dbReference>
<dbReference type="PANTHER" id="PTHR43048">
    <property type="entry name" value="METHYLMALONYL-COA EPIMERASE"/>
    <property type="match status" value="1"/>
</dbReference>
<dbReference type="SUPFAM" id="SSF54593">
    <property type="entry name" value="Glyoxalase/Bleomycin resistance protein/Dihydroxybiphenyl dioxygenase"/>
    <property type="match status" value="1"/>
</dbReference>
<dbReference type="GeneID" id="79265460"/>
<dbReference type="GO" id="GO:0046872">
    <property type="term" value="F:metal ion binding"/>
    <property type="evidence" value="ECO:0007669"/>
    <property type="project" value="UniProtKB-KW"/>
</dbReference>
<dbReference type="RefSeq" id="WP_276234795.1">
    <property type="nucleotide sequence ID" value="NZ_CP119802.1"/>
</dbReference>
<dbReference type="PANTHER" id="PTHR43048:SF4">
    <property type="entry name" value="RING-CLEAVING DIOXYGENASE-RELATED"/>
    <property type="match status" value="1"/>
</dbReference>
<keyword evidence="1" id="KW-0479">Metal-binding</keyword>
<comment type="caution">
    <text evidence="3">The sequence shown here is derived from an EMBL/GenBank/DDBJ whole genome shotgun (WGS) entry which is preliminary data.</text>
</comment>
<evidence type="ECO:0000256" key="1">
    <source>
        <dbReference type="ARBA" id="ARBA00022723"/>
    </source>
</evidence>
<organism evidence="3 4">
    <name type="scientific">Halosegnis marinus</name>
    <dbReference type="NCBI Taxonomy" id="3034023"/>
    <lineage>
        <taxon>Archaea</taxon>
        <taxon>Methanobacteriati</taxon>
        <taxon>Methanobacteriota</taxon>
        <taxon>Stenosarchaea group</taxon>
        <taxon>Halobacteria</taxon>
        <taxon>Halobacteriales</taxon>
        <taxon>Natronomonadaceae</taxon>
        <taxon>Halosegnis</taxon>
    </lineage>
</organism>
<dbReference type="AlphaFoldDB" id="A0ABD5ZJV4"/>
<dbReference type="InterPro" id="IPR051785">
    <property type="entry name" value="MMCE/EMCE_epimerase"/>
</dbReference>
<accession>A0ABD5ZJV4</accession>
<sequence>MDIHHVGQLLDADFERAVAFYESLGLDLRATTEGPVRVAFFGTGSAEFHLVVREARGSPADDLLDTVGRYSAAHVAFEVDDLSTAMADAEALGLSFVGDPPEDGLGPYRRAFVAPEGHIGIPFEFVEPR</sequence>
<keyword evidence="4" id="KW-1185">Reference proteome</keyword>
<dbReference type="EMBL" id="JBHTAP010000001">
    <property type="protein sequence ID" value="MFC7233800.1"/>
    <property type="molecule type" value="Genomic_DNA"/>
</dbReference>
<dbReference type="Gene3D" id="3.10.180.10">
    <property type="entry name" value="2,3-Dihydroxybiphenyl 1,2-Dioxygenase, domain 1"/>
    <property type="match status" value="1"/>
</dbReference>
<dbReference type="InterPro" id="IPR037523">
    <property type="entry name" value="VOC_core"/>
</dbReference>
<evidence type="ECO:0000313" key="4">
    <source>
        <dbReference type="Proteomes" id="UP001596398"/>
    </source>
</evidence>
<dbReference type="InterPro" id="IPR029068">
    <property type="entry name" value="Glyas_Bleomycin-R_OHBP_Dase"/>
</dbReference>
<dbReference type="PROSITE" id="PS51819">
    <property type="entry name" value="VOC"/>
    <property type="match status" value="1"/>
</dbReference>
<evidence type="ECO:0000313" key="3">
    <source>
        <dbReference type="EMBL" id="MFC7233800.1"/>
    </source>
</evidence>
<evidence type="ECO:0000259" key="2">
    <source>
        <dbReference type="PROSITE" id="PS51819"/>
    </source>
</evidence>
<protein>
    <submittedName>
        <fullName evidence="3">VOC family protein</fullName>
    </submittedName>
</protein>
<name>A0ABD5ZJV4_9EURY</name>
<feature type="domain" description="VOC" evidence="2">
    <location>
        <begin position="2"/>
        <end position="128"/>
    </location>
</feature>
<dbReference type="Proteomes" id="UP001596398">
    <property type="component" value="Unassembled WGS sequence"/>
</dbReference>
<proteinExistence type="predicted"/>
<reference evidence="3 4" key="1">
    <citation type="journal article" date="2019" name="Int. J. Syst. Evol. Microbiol.">
        <title>The Global Catalogue of Microorganisms (GCM) 10K type strain sequencing project: providing services to taxonomists for standard genome sequencing and annotation.</title>
        <authorList>
            <consortium name="The Broad Institute Genomics Platform"/>
            <consortium name="The Broad Institute Genome Sequencing Center for Infectious Disease"/>
            <person name="Wu L."/>
            <person name="Ma J."/>
        </authorList>
    </citation>
    <scope>NUCLEOTIDE SEQUENCE [LARGE SCALE GENOMIC DNA]</scope>
    <source>
        <strain evidence="3 4">DT85</strain>
    </source>
</reference>
<dbReference type="Pfam" id="PF00903">
    <property type="entry name" value="Glyoxalase"/>
    <property type="match status" value="1"/>
</dbReference>
<gene>
    <name evidence="3" type="ORF">ACFQJ4_00575</name>
</gene>